<protein>
    <submittedName>
        <fullName evidence="3">Recep_L_domain domain-containing protein</fullName>
    </submittedName>
</protein>
<evidence type="ECO:0000313" key="2">
    <source>
        <dbReference type="Proteomes" id="UP000271098"/>
    </source>
</evidence>
<dbReference type="Proteomes" id="UP000271098">
    <property type="component" value="Unassembled WGS sequence"/>
</dbReference>
<gene>
    <name evidence="1" type="ORF">GPUH_LOCUS19518</name>
</gene>
<accession>A0A183EEX7</accession>
<name>A0A183EEX7_9BILA</name>
<keyword evidence="2" id="KW-1185">Reference proteome</keyword>
<sequence>MWRLQGLSQFTGVLHEFIFFSHVNKCAETNSVAFDAGILQRRSELEQLRAYNFTVGFSEQLDLCGIGVIHYLGIPNHIWISSCPMMESVSYNLGKLIVCSLSALINSFVSSS</sequence>
<reference evidence="3" key="1">
    <citation type="submission" date="2016-06" db="UniProtKB">
        <authorList>
            <consortium name="WormBaseParasite"/>
        </authorList>
    </citation>
    <scope>IDENTIFICATION</scope>
</reference>
<dbReference type="WBParaSite" id="GPUH_0001954301-mRNA-1">
    <property type="protein sequence ID" value="GPUH_0001954301-mRNA-1"/>
    <property type="gene ID" value="GPUH_0001954301"/>
</dbReference>
<dbReference type="OrthoDB" id="5835829at2759"/>
<evidence type="ECO:0000313" key="3">
    <source>
        <dbReference type="WBParaSite" id="GPUH_0001954301-mRNA-1"/>
    </source>
</evidence>
<dbReference type="AlphaFoldDB" id="A0A183EEX7"/>
<proteinExistence type="predicted"/>
<reference evidence="1 2" key="2">
    <citation type="submission" date="2018-11" db="EMBL/GenBank/DDBJ databases">
        <authorList>
            <consortium name="Pathogen Informatics"/>
        </authorList>
    </citation>
    <scope>NUCLEOTIDE SEQUENCE [LARGE SCALE GENOMIC DNA]</scope>
</reference>
<evidence type="ECO:0000313" key="1">
    <source>
        <dbReference type="EMBL" id="VDN33996.1"/>
    </source>
</evidence>
<organism evidence="3">
    <name type="scientific">Gongylonema pulchrum</name>
    <dbReference type="NCBI Taxonomy" id="637853"/>
    <lineage>
        <taxon>Eukaryota</taxon>
        <taxon>Metazoa</taxon>
        <taxon>Ecdysozoa</taxon>
        <taxon>Nematoda</taxon>
        <taxon>Chromadorea</taxon>
        <taxon>Rhabditida</taxon>
        <taxon>Spirurina</taxon>
        <taxon>Spiruromorpha</taxon>
        <taxon>Spiruroidea</taxon>
        <taxon>Gongylonematidae</taxon>
        <taxon>Gongylonema</taxon>
    </lineage>
</organism>
<dbReference type="EMBL" id="UYRT01088661">
    <property type="protein sequence ID" value="VDN33996.1"/>
    <property type="molecule type" value="Genomic_DNA"/>
</dbReference>